<organism evidence="1 2">
    <name type="scientific">Paenibacillus chitinolyticus</name>
    <dbReference type="NCBI Taxonomy" id="79263"/>
    <lineage>
        <taxon>Bacteria</taxon>
        <taxon>Bacillati</taxon>
        <taxon>Bacillota</taxon>
        <taxon>Bacilli</taxon>
        <taxon>Bacillales</taxon>
        <taxon>Paenibacillaceae</taxon>
        <taxon>Paenibacillus</taxon>
    </lineage>
</organism>
<reference evidence="1 2" key="1">
    <citation type="submission" date="2022-05" db="EMBL/GenBank/DDBJ databases">
        <title>Genome Sequencing of Bee-Associated Microbes.</title>
        <authorList>
            <person name="Dunlap C."/>
        </authorList>
    </citation>
    <scope>NUCLEOTIDE SEQUENCE [LARGE SCALE GENOMIC DNA]</scope>
    <source>
        <strain evidence="1 2">NRRL B-23120</strain>
    </source>
</reference>
<evidence type="ECO:0000313" key="2">
    <source>
        <dbReference type="Proteomes" id="UP001527202"/>
    </source>
</evidence>
<proteinExistence type="predicted"/>
<comment type="caution">
    <text evidence="1">The sequence shown here is derived from an EMBL/GenBank/DDBJ whole genome shotgun (WGS) entry which is preliminary data.</text>
</comment>
<dbReference type="Proteomes" id="UP001527202">
    <property type="component" value="Unassembled WGS sequence"/>
</dbReference>
<evidence type="ECO:0000313" key="1">
    <source>
        <dbReference type="EMBL" id="MCY9598919.1"/>
    </source>
</evidence>
<gene>
    <name evidence="1" type="ORF">M5X16_24480</name>
</gene>
<dbReference type="GeneID" id="95378449"/>
<protein>
    <submittedName>
        <fullName evidence="1">Uncharacterized protein</fullName>
    </submittedName>
</protein>
<keyword evidence="2" id="KW-1185">Reference proteome</keyword>
<dbReference type="RefSeq" id="WP_129112542.1">
    <property type="nucleotide sequence ID" value="NZ_CP026520.1"/>
</dbReference>
<accession>A0ABT4FK77</accession>
<sequence>MTLWMICFQKKTIQPKTVVENIDIDIAGRKDSFRSFEWDTSYEEVKAESCQLKESDDTCGVLNMDSSKK</sequence>
<name>A0ABT4FK77_9BACL</name>
<dbReference type="EMBL" id="JAMDMJ010000037">
    <property type="protein sequence ID" value="MCY9598919.1"/>
    <property type="molecule type" value="Genomic_DNA"/>
</dbReference>